<evidence type="ECO:0000259" key="1">
    <source>
        <dbReference type="PROSITE" id="PS50181"/>
    </source>
</evidence>
<dbReference type="Proteomes" id="UP000095282">
    <property type="component" value="Unplaced"/>
</dbReference>
<feature type="domain" description="F-box" evidence="1">
    <location>
        <begin position="1"/>
        <end position="45"/>
    </location>
</feature>
<dbReference type="InterPro" id="IPR001810">
    <property type="entry name" value="F-box_dom"/>
</dbReference>
<organism evidence="2 3">
    <name type="scientific">Caenorhabditis tropicalis</name>
    <dbReference type="NCBI Taxonomy" id="1561998"/>
    <lineage>
        <taxon>Eukaryota</taxon>
        <taxon>Metazoa</taxon>
        <taxon>Ecdysozoa</taxon>
        <taxon>Nematoda</taxon>
        <taxon>Chromadorea</taxon>
        <taxon>Rhabditida</taxon>
        <taxon>Rhabditina</taxon>
        <taxon>Rhabditomorpha</taxon>
        <taxon>Rhabditoidea</taxon>
        <taxon>Rhabditidae</taxon>
        <taxon>Peloderinae</taxon>
        <taxon>Caenorhabditis</taxon>
    </lineage>
</organism>
<keyword evidence="2" id="KW-1185">Reference proteome</keyword>
<protein>
    <submittedName>
        <fullName evidence="3">F-box domain-containing protein</fullName>
    </submittedName>
</protein>
<evidence type="ECO:0000313" key="3">
    <source>
        <dbReference type="WBParaSite" id="Csp11.Scaffold539.g3361.t2"/>
    </source>
</evidence>
<dbReference type="Pfam" id="PF00646">
    <property type="entry name" value="F-box"/>
    <property type="match status" value="1"/>
</dbReference>
<reference evidence="3" key="1">
    <citation type="submission" date="2016-11" db="UniProtKB">
        <authorList>
            <consortium name="WormBaseParasite"/>
        </authorList>
    </citation>
    <scope>IDENTIFICATION</scope>
</reference>
<dbReference type="eggNOG" id="ENOG502TIZG">
    <property type="taxonomic scope" value="Eukaryota"/>
</dbReference>
<sequence>MKLFNFPFVVQREIIKKMSISEVFLLSLCSSKTTDFIHRIRWKELKSIRFSFVGSILYVTCEIKNVIENEDIFEIRRTYQPRLPMHKWTISTILGVETCIGFIKVSKKLKQLYVCLLNETLDGPIAEAIQKQIELIFGNHLKYELRTHDTSEGFLPKLTNIRNSILSPNEAKRLDEMFSASPNHDLVVMLGPIGGRFPSNSGIYNTKLLKIGKSGSIADDVLYHFKGKRAHLLEGIVSQKSIIHFIQKWISNERFHNLEMFSVKVPDPNFFENAKDEIKKHFAFHRFDPKEIPAFRCCENFVTNGYWEHPPLVSGEYVVRDSDGSLASVDLYNNIFSFVVLNSKVVNQVRTNIG</sequence>
<proteinExistence type="predicted"/>
<dbReference type="PROSITE" id="PS50181">
    <property type="entry name" value="FBOX"/>
    <property type="match status" value="1"/>
</dbReference>
<dbReference type="AlphaFoldDB" id="A0A1I7T871"/>
<evidence type="ECO:0000313" key="2">
    <source>
        <dbReference type="Proteomes" id="UP000095282"/>
    </source>
</evidence>
<name>A0A1I7T871_9PELO</name>
<dbReference type="PANTHER" id="PTHR21503:SF8">
    <property type="entry name" value="F-BOX ASSOCIATED DOMAIN-CONTAINING PROTEIN-RELATED"/>
    <property type="match status" value="1"/>
</dbReference>
<dbReference type="WBParaSite" id="Csp11.Scaffold539.g3361.t2">
    <property type="protein sequence ID" value="Csp11.Scaffold539.g3361.t2"/>
    <property type="gene ID" value="Csp11.Scaffold539.g3361"/>
</dbReference>
<dbReference type="PANTHER" id="PTHR21503">
    <property type="entry name" value="F-BOX-CONTAINING HYPOTHETICAL PROTEIN C.ELEGANS"/>
    <property type="match status" value="1"/>
</dbReference>
<accession>A0A1I7T871</accession>